<keyword evidence="2" id="KW-1185">Reference proteome</keyword>
<proteinExistence type="predicted"/>
<sequence length="103" mass="11703">MATVVQGQGIIDAITSLTAQMRQNHQETQKRMLEMQHQITGLHDRLDALSVEMRARDMNNHARLANNALVRKGDQILEPLFNYDWRSNTGVSCDTERHTKSGS</sequence>
<accession>A0AAE8N256</accession>
<evidence type="ECO:0000313" key="2">
    <source>
        <dbReference type="Proteomes" id="UP001187682"/>
    </source>
</evidence>
<evidence type="ECO:0000313" key="1">
    <source>
        <dbReference type="EMBL" id="SPO04955.1"/>
    </source>
</evidence>
<name>A0AAE8N256_9PEZI</name>
<dbReference type="EMBL" id="ONZQ02000011">
    <property type="protein sequence ID" value="SPO04955.1"/>
    <property type="molecule type" value="Genomic_DNA"/>
</dbReference>
<dbReference type="AlphaFoldDB" id="A0AAE8N256"/>
<reference evidence="1" key="1">
    <citation type="submission" date="2018-03" db="EMBL/GenBank/DDBJ databases">
        <authorList>
            <person name="Guldener U."/>
        </authorList>
    </citation>
    <scope>NUCLEOTIDE SEQUENCE</scope>
</reference>
<comment type="caution">
    <text evidence="1">The sequence shown here is derived from an EMBL/GenBank/DDBJ whole genome shotgun (WGS) entry which is preliminary data.</text>
</comment>
<protein>
    <submittedName>
        <fullName evidence="1">Uncharacterized protein</fullName>
    </submittedName>
</protein>
<dbReference type="Proteomes" id="UP001187682">
    <property type="component" value="Unassembled WGS sequence"/>
</dbReference>
<organism evidence="1 2">
    <name type="scientific">Cephalotrichum gorgonifer</name>
    <dbReference type="NCBI Taxonomy" id="2041049"/>
    <lineage>
        <taxon>Eukaryota</taxon>
        <taxon>Fungi</taxon>
        <taxon>Dikarya</taxon>
        <taxon>Ascomycota</taxon>
        <taxon>Pezizomycotina</taxon>
        <taxon>Sordariomycetes</taxon>
        <taxon>Hypocreomycetidae</taxon>
        <taxon>Microascales</taxon>
        <taxon>Microascaceae</taxon>
        <taxon>Cephalotrichum</taxon>
    </lineage>
</organism>
<gene>
    <name evidence="1" type="ORF">DNG_07640</name>
</gene>